<dbReference type="RefSeq" id="WP_234994280.1">
    <property type="nucleotide sequence ID" value="NZ_FYEZ01000001.1"/>
</dbReference>
<feature type="compositionally biased region" description="Low complexity" evidence="2">
    <location>
        <begin position="325"/>
        <end position="339"/>
    </location>
</feature>
<dbReference type="NCBIfam" id="TIGR00345">
    <property type="entry name" value="GET3_arsA_TRC40"/>
    <property type="match status" value="1"/>
</dbReference>
<proteinExistence type="inferred from homology"/>
<dbReference type="GO" id="GO:0016887">
    <property type="term" value="F:ATP hydrolysis activity"/>
    <property type="evidence" value="ECO:0007669"/>
    <property type="project" value="InterPro"/>
</dbReference>
<sequence length="354" mass="38100">MTDLLTRLTEHSTLFVGGKGGVGKTTIASGIALAAARRGRRTLLVSTDPAHSLGHLWQRAVGVGGARPHEHLEVLEIDTTAQVQEHLGAVGGQLRRMMPEHLHREVDRHLEAARSAPGTEEAALVEALADVLAVDAPGGARYDLVVLDTAPSGHTSRLLSLPEHLTAWSDALLARQDASARFGRALRGLGEDDRSGRRARQDAEIREILERRRRRFEGLRALFTDPSTGFLLVMTPERLPADETLELYATLTGMGVRPAGLVVNRRSPAHEGAFLQQRRAAEQEQVDRVVAELAGLPVVELELLAAEPVGLEGLLHVVHGLAHNGPAARSAPARRATSPGTPRGRRDGESPGRD</sequence>
<dbReference type="EMBL" id="FYEZ01000001">
    <property type="protein sequence ID" value="SNC64076.1"/>
    <property type="molecule type" value="Genomic_DNA"/>
</dbReference>
<evidence type="ECO:0000259" key="3">
    <source>
        <dbReference type="Pfam" id="PF02374"/>
    </source>
</evidence>
<dbReference type="Pfam" id="PF02374">
    <property type="entry name" value="ArsA_ATPase"/>
    <property type="match status" value="1"/>
</dbReference>
<feature type="compositionally biased region" description="Basic and acidic residues" evidence="2">
    <location>
        <begin position="344"/>
        <end position="354"/>
    </location>
</feature>
<dbReference type="PANTHER" id="PTHR10803">
    <property type="entry name" value="ARSENICAL PUMP-DRIVING ATPASE ARSENITE-TRANSLOCATING ATPASE"/>
    <property type="match status" value="1"/>
</dbReference>
<accession>A0A212TE24</accession>
<organism evidence="4 5">
    <name type="scientific">Kytococcus aerolatus</name>
    <dbReference type="NCBI Taxonomy" id="592308"/>
    <lineage>
        <taxon>Bacteria</taxon>
        <taxon>Bacillati</taxon>
        <taxon>Actinomycetota</taxon>
        <taxon>Actinomycetes</taxon>
        <taxon>Micrococcales</taxon>
        <taxon>Kytococcaceae</taxon>
        <taxon>Kytococcus</taxon>
    </lineage>
</organism>
<reference evidence="4 5" key="1">
    <citation type="submission" date="2017-06" db="EMBL/GenBank/DDBJ databases">
        <authorList>
            <person name="Kim H.J."/>
            <person name="Triplett B.A."/>
        </authorList>
    </citation>
    <scope>NUCLEOTIDE SEQUENCE [LARGE SCALE GENOMIC DNA]</scope>
    <source>
        <strain evidence="4 5">DSM 22179</strain>
    </source>
</reference>
<dbReference type="AlphaFoldDB" id="A0A212TE24"/>
<evidence type="ECO:0000313" key="4">
    <source>
        <dbReference type="EMBL" id="SNC64076.1"/>
    </source>
</evidence>
<dbReference type="InterPro" id="IPR025723">
    <property type="entry name" value="ArsA/GET3_ATPase-like"/>
</dbReference>
<dbReference type="InterPro" id="IPR027417">
    <property type="entry name" value="P-loop_NTPase"/>
</dbReference>
<dbReference type="SUPFAM" id="SSF52540">
    <property type="entry name" value="P-loop containing nucleoside triphosphate hydrolases"/>
    <property type="match status" value="1"/>
</dbReference>
<gene>
    <name evidence="4" type="ORF">SAMN05445756_1038</name>
</gene>
<protein>
    <submittedName>
        <fullName evidence="4">Arsenite efflux ATP-binding protein ArsA</fullName>
    </submittedName>
</protein>
<dbReference type="Proteomes" id="UP000198122">
    <property type="component" value="Unassembled WGS sequence"/>
</dbReference>
<evidence type="ECO:0000256" key="1">
    <source>
        <dbReference type="ARBA" id="ARBA00011040"/>
    </source>
</evidence>
<dbReference type="CDD" id="cd02035">
    <property type="entry name" value="ArsA"/>
    <property type="match status" value="1"/>
</dbReference>
<keyword evidence="5" id="KW-1185">Reference proteome</keyword>
<dbReference type="InterPro" id="IPR016300">
    <property type="entry name" value="ATPase_ArsA/GET3"/>
</dbReference>
<dbReference type="GO" id="GO:0005524">
    <property type="term" value="F:ATP binding"/>
    <property type="evidence" value="ECO:0007669"/>
    <property type="project" value="UniProtKB-KW"/>
</dbReference>
<feature type="domain" description="ArsA/GET3 Anion-transporting ATPase-like" evidence="3">
    <location>
        <begin position="13"/>
        <end position="320"/>
    </location>
</feature>
<dbReference type="Gene3D" id="3.40.50.300">
    <property type="entry name" value="P-loop containing nucleotide triphosphate hydrolases"/>
    <property type="match status" value="1"/>
</dbReference>
<comment type="similarity">
    <text evidence="1">Belongs to the arsA ATPase family.</text>
</comment>
<keyword evidence="4" id="KW-0067">ATP-binding</keyword>
<evidence type="ECO:0000313" key="5">
    <source>
        <dbReference type="Proteomes" id="UP000198122"/>
    </source>
</evidence>
<name>A0A212TE24_9MICO</name>
<evidence type="ECO:0000256" key="2">
    <source>
        <dbReference type="SAM" id="MobiDB-lite"/>
    </source>
</evidence>
<keyword evidence="4" id="KW-0547">Nucleotide-binding</keyword>
<dbReference type="PANTHER" id="PTHR10803:SF3">
    <property type="entry name" value="ATPASE GET3"/>
    <property type="match status" value="1"/>
</dbReference>
<feature type="region of interest" description="Disordered" evidence="2">
    <location>
        <begin position="325"/>
        <end position="354"/>
    </location>
</feature>